<dbReference type="GO" id="GO:0042051">
    <property type="term" value="P:compound eye photoreceptor development"/>
    <property type="evidence" value="ECO:0007669"/>
    <property type="project" value="UniProtKB-ARBA"/>
</dbReference>
<evidence type="ECO:0000259" key="7">
    <source>
        <dbReference type="PROSITE" id="PS50097"/>
    </source>
</evidence>
<keyword evidence="4" id="KW-0539">Nucleus</keyword>
<protein>
    <submittedName>
        <fullName evidence="9">Protein tramtrack alpha isoform isoform x2</fullName>
    </submittedName>
</protein>
<dbReference type="GO" id="GO:0048477">
    <property type="term" value="P:oogenesis"/>
    <property type="evidence" value="ECO:0007669"/>
    <property type="project" value="UniProtKB-ARBA"/>
</dbReference>
<dbReference type="CDD" id="cd18315">
    <property type="entry name" value="BTB_POZ_BAB-like"/>
    <property type="match status" value="1"/>
</dbReference>
<evidence type="ECO:0000313" key="9">
    <source>
        <dbReference type="EMBL" id="NOV45116.1"/>
    </source>
</evidence>
<keyword evidence="5" id="KW-0479">Metal-binding</keyword>
<dbReference type="Pfam" id="PF00651">
    <property type="entry name" value="BTB"/>
    <property type="match status" value="1"/>
</dbReference>
<feature type="compositionally biased region" description="Polar residues" evidence="6">
    <location>
        <begin position="228"/>
        <end position="242"/>
    </location>
</feature>
<feature type="compositionally biased region" description="Basic and acidic residues" evidence="6">
    <location>
        <begin position="271"/>
        <end position="280"/>
    </location>
</feature>
<evidence type="ECO:0000256" key="3">
    <source>
        <dbReference type="ARBA" id="ARBA00023163"/>
    </source>
</evidence>
<dbReference type="Gene3D" id="3.30.710.10">
    <property type="entry name" value="Potassium Channel Kv1.1, Chain A"/>
    <property type="match status" value="1"/>
</dbReference>
<evidence type="ECO:0000256" key="2">
    <source>
        <dbReference type="ARBA" id="ARBA00023015"/>
    </source>
</evidence>
<feature type="domain" description="BTB" evidence="7">
    <location>
        <begin position="31"/>
        <end position="96"/>
    </location>
</feature>
<dbReference type="Pfam" id="PF00096">
    <property type="entry name" value="zf-C2H2"/>
    <property type="match status" value="1"/>
</dbReference>
<dbReference type="Gene3D" id="3.30.160.60">
    <property type="entry name" value="Classic Zinc Finger"/>
    <property type="match status" value="1"/>
</dbReference>
<dbReference type="PROSITE" id="PS00028">
    <property type="entry name" value="ZINC_FINGER_C2H2_1"/>
    <property type="match status" value="1"/>
</dbReference>
<feature type="compositionally biased region" description="Basic residues" evidence="6">
    <location>
        <begin position="370"/>
        <end position="379"/>
    </location>
</feature>
<feature type="region of interest" description="Disordered" evidence="6">
    <location>
        <begin position="305"/>
        <end position="391"/>
    </location>
</feature>
<proteinExistence type="predicted"/>
<dbReference type="GO" id="GO:0006357">
    <property type="term" value="P:regulation of transcription by RNA polymerase II"/>
    <property type="evidence" value="ECO:0007669"/>
    <property type="project" value="TreeGrafter"/>
</dbReference>
<feature type="compositionally biased region" description="Polar residues" evidence="6">
    <location>
        <begin position="185"/>
        <end position="198"/>
    </location>
</feature>
<reference evidence="9" key="1">
    <citation type="submission" date="2020-03" db="EMBL/GenBank/DDBJ databases">
        <title>Transcriptomic Profiling of the Digestive Tract of the Rat Flea, Xenopsylla cheopis, Following Blood Feeding and Infection with Yersinia pestis.</title>
        <authorList>
            <person name="Bland D.M."/>
            <person name="Martens C.A."/>
            <person name="Virtaneva K."/>
            <person name="Kanakabandi K."/>
            <person name="Long D."/>
            <person name="Rosenke R."/>
            <person name="Saturday G.A."/>
            <person name="Hoyt F.H."/>
            <person name="Bruno D.P."/>
            <person name="Ribeiro J.M.C."/>
            <person name="Hinnebusch J."/>
        </authorList>
    </citation>
    <scope>NUCLEOTIDE SEQUENCE</scope>
</reference>
<dbReference type="FunFam" id="3.30.710.10:FF:000091">
    <property type="entry name" value="Lola, isoform F"/>
    <property type="match status" value="1"/>
</dbReference>
<dbReference type="SMART" id="SM00225">
    <property type="entry name" value="BTB"/>
    <property type="match status" value="1"/>
</dbReference>
<name>A0A6M2DGA5_XENCH</name>
<feature type="region of interest" description="Disordered" evidence="6">
    <location>
        <begin position="225"/>
        <end position="290"/>
    </location>
</feature>
<dbReference type="InterPro" id="IPR036236">
    <property type="entry name" value="Znf_C2H2_sf"/>
</dbReference>
<evidence type="ECO:0000259" key="8">
    <source>
        <dbReference type="PROSITE" id="PS50157"/>
    </source>
</evidence>
<comment type="subcellular location">
    <subcellularLocation>
        <location evidence="1">Nucleus</location>
    </subcellularLocation>
</comment>
<dbReference type="PANTHER" id="PTHR23110">
    <property type="entry name" value="BTB DOMAIN TRANSCRIPTION FACTOR"/>
    <property type="match status" value="1"/>
</dbReference>
<dbReference type="PROSITE" id="PS50157">
    <property type="entry name" value="ZINC_FINGER_C2H2_2"/>
    <property type="match status" value="1"/>
</dbReference>
<accession>A0A6M2DGA5</accession>
<dbReference type="InterPro" id="IPR051095">
    <property type="entry name" value="Dros_DevTransReg"/>
</dbReference>
<dbReference type="AlphaFoldDB" id="A0A6M2DGA5"/>
<evidence type="ECO:0000256" key="1">
    <source>
        <dbReference type="ARBA" id="ARBA00004123"/>
    </source>
</evidence>
<organism evidence="9">
    <name type="scientific">Xenopsylla cheopis</name>
    <name type="common">Oriental rat flea</name>
    <name type="synonym">Pulex cheopis</name>
    <dbReference type="NCBI Taxonomy" id="163159"/>
    <lineage>
        <taxon>Eukaryota</taxon>
        <taxon>Metazoa</taxon>
        <taxon>Ecdysozoa</taxon>
        <taxon>Arthropoda</taxon>
        <taxon>Hexapoda</taxon>
        <taxon>Insecta</taxon>
        <taxon>Pterygota</taxon>
        <taxon>Neoptera</taxon>
        <taxon>Endopterygota</taxon>
        <taxon>Siphonaptera</taxon>
        <taxon>Pulicidae</taxon>
        <taxon>Xenopsyllinae</taxon>
        <taxon>Xenopsylla</taxon>
    </lineage>
</organism>
<keyword evidence="5" id="KW-0863">Zinc-finger</keyword>
<feature type="domain" description="C2H2-type" evidence="8">
    <location>
        <begin position="447"/>
        <end position="475"/>
    </location>
</feature>
<dbReference type="EMBL" id="GIIL01001390">
    <property type="protein sequence ID" value="NOV45116.1"/>
    <property type="molecule type" value="Transcribed_RNA"/>
</dbReference>
<dbReference type="GO" id="GO:0061061">
    <property type="term" value="P:muscle structure development"/>
    <property type="evidence" value="ECO:0007669"/>
    <property type="project" value="UniProtKB-ARBA"/>
</dbReference>
<dbReference type="SUPFAM" id="SSF54695">
    <property type="entry name" value="POZ domain"/>
    <property type="match status" value="1"/>
</dbReference>
<evidence type="ECO:0000256" key="6">
    <source>
        <dbReference type="SAM" id="MobiDB-lite"/>
    </source>
</evidence>
<keyword evidence="2" id="KW-0805">Transcription regulation</keyword>
<feature type="compositionally biased region" description="Basic residues" evidence="6">
    <location>
        <begin position="174"/>
        <end position="183"/>
    </location>
</feature>
<dbReference type="InterPro" id="IPR013087">
    <property type="entry name" value="Znf_C2H2_type"/>
</dbReference>
<dbReference type="GO" id="GO:0005634">
    <property type="term" value="C:nucleus"/>
    <property type="evidence" value="ECO:0007669"/>
    <property type="project" value="UniProtKB-SubCell"/>
</dbReference>
<dbReference type="InterPro" id="IPR011333">
    <property type="entry name" value="SKP1/BTB/POZ_sf"/>
</dbReference>
<keyword evidence="5" id="KW-0862">Zinc</keyword>
<dbReference type="SMART" id="SM00355">
    <property type="entry name" value="ZnF_C2H2"/>
    <property type="match status" value="2"/>
</dbReference>
<evidence type="ECO:0000256" key="4">
    <source>
        <dbReference type="ARBA" id="ARBA00023242"/>
    </source>
</evidence>
<dbReference type="GO" id="GO:0002009">
    <property type="term" value="P:morphogenesis of an epithelium"/>
    <property type="evidence" value="ECO:0007669"/>
    <property type="project" value="UniProtKB-ARBA"/>
</dbReference>
<dbReference type="PROSITE" id="PS50097">
    <property type="entry name" value="BTB"/>
    <property type="match status" value="1"/>
</dbReference>
<dbReference type="InterPro" id="IPR000210">
    <property type="entry name" value="BTB/POZ_dom"/>
</dbReference>
<evidence type="ECO:0000256" key="5">
    <source>
        <dbReference type="PROSITE-ProRule" id="PRU00042"/>
    </source>
</evidence>
<sequence length="530" mass="59539">MSSQRFCLRWNNHQSNLLSVFDQLLHAETFTDVTLAVEGQLLKAHKMVLSACSPYFQALFLNHPEKHPIVILKDVPYADMKCLLDFMYRGEVSVDQDRLTAFLRVAESLRIKGLTEVNEEKCDIPAITNSLLQQQTAPPQLHRIHPYLAQRQKQQQAAHNILMNPLLGNALMQPKRKRGRPRKLSGSSNGIPGITNSQDDYDRLGGLGDRLIQGSPEMLEVKMGMDNFHTSGGSGNEASNDENSMRIDDEEMTDKEVSENTEPMAGTSKENTPKKGRDDNETSTELLIPKLEPLEVRPFVTEPKIRVNPLTQTTTTSNSNALTINTPSSRGSNPTDSLNNNNSSNNNNITTSTAPGAATTPQTLQNAPKNSRRRARRRANSTSNDPAEQLTEMSVRGLNLFRYASVSEGIYQCTECAKENIQKTFKNKYSFQRHAFLYHEGTQRKVFPCPVCQKEFSRPDKMKNHMKTTHECYMPKDCLPMGMYYQAQMENLQQNIEPPPIVTAAEVVDQNNIMLPPSIAASIDNRPFQA</sequence>
<dbReference type="GO" id="GO:0008270">
    <property type="term" value="F:zinc ion binding"/>
    <property type="evidence" value="ECO:0007669"/>
    <property type="project" value="UniProtKB-KW"/>
</dbReference>
<feature type="compositionally biased region" description="Polar residues" evidence="6">
    <location>
        <begin position="309"/>
        <end position="331"/>
    </location>
</feature>
<feature type="compositionally biased region" description="Low complexity" evidence="6">
    <location>
        <begin position="332"/>
        <end position="363"/>
    </location>
</feature>
<dbReference type="SUPFAM" id="SSF57667">
    <property type="entry name" value="beta-beta-alpha zinc fingers"/>
    <property type="match status" value="1"/>
</dbReference>
<feature type="region of interest" description="Disordered" evidence="6">
    <location>
        <begin position="168"/>
        <end position="209"/>
    </location>
</feature>
<keyword evidence="3" id="KW-0804">Transcription</keyword>
<dbReference type="GO" id="GO:0045466">
    <property type="term" value="P:R7 cell differentiation"/>
    <property type="evidence" value="ECO:0007669"/>
    <property type="project" value="UniProtKB-ARBA"/>
</dbReference>
<dbReference type="GO" id="GO:0045165">
    <property type="term" value="P:cell fate commitment"/>
    <property type="evidence" value="ECO:0007669"/>
    <property type="project" value="UniProtKB-ARBA"/>
</dbReference>
<dbReference type="PANTHER" id="PTHR23110:SF82">
    <property type="entry name" value="PROTEIN TRAMTRACK, ALPHA ISOFORM"/>
    <property type="match status" value="1"/>
</dbReference>